<evidence type="ECO:0000256" key="3">
    <source>
        <dbReference type="ARBA" id="ARBA00022448"/>
    </source>
</evidence>
<comment type="subunit">
    <text evidence="13 14">F-type ATPases have 2 components, F(1) - the catalytic core - and F(0) - the membrane proton channel. F(1) has five subunits: alpha(3), beta(3), gamma(1), delta(1), epsilon(1). F(0) has three main subunits: a(1), b(2) and c(10-14). The alpha and beta chains form an alternating ring which encloses part of the gamma chain. F(1) is attached to F(0) by a central stalk formed by the gamma and epsilon chains, while a peripheral stalk is formed by the delta and b chains.</text>
</comment>
<comment type="function">
    <text evidence="14">Component of the F(0) channel, it forms part of the peripheral stalk, linking F(1) to F(0).</text>
</comment>
<dbReference type="GO" id="GO:0046961">
    <property type="term" value="F:proton-transporting ATPase activity, rotational mechanism"/>
    <property type="evidence" value="ECO:0007669"/>
    <property type="project" value="TreeGrafter"/>
</dbReference>
<dbReference type="HAMAP" id="MF_01398">
    <property type="entry name" value="ATP_synth_b_bprime"/>
    <property type="match status" value="1"/>
</dbReference>
<dbReference type="InterPro" id="IPR002146">
    <property type="entry name" value="ATP_synth_b/b'su_bac/chlpt"/>
</dbReference>
<evidence type="ECO:0000256" key="4">
    <source>
        <dbReference type="ARBA" id="ARBA00022475"/>
    </source>
</evidence>
<dbReference type="NCBIfam" id="NF004412">
    <property type="entry name" value="PRK05759.1-3"/>
    <property type="match status" value="1"/>
</dbReference>
<keyword evidence="7 14" id="KW-0375">Hydrogen ion transport</keyword>
<evidence type="ECO:0000256" key="16">
    <source>
        <dbReference type="SAM" id="Coils"/>
    </source>
</evidence>
<feature type="coiled-coil region" evidence="16">
    <location>
        <begin position="64"/>
        <end position="142"/>
    </location>
</feature>
<evidence type="ECO:0000256" key="8">
    <source>
        <dbReference type="ARBA" id="ARBA00022989"/>
    </source>
</evidence>
<evidence type="ECO:0000256" key="10">
    <source>
        <dbReference type="ARBA" id="ARBA00023136"/>
    </source>
</evidence>
<evidence type="ECO:0000256" key="9">
    <source>
        <dbReference type="ARBA" id="ARBA00023065"/>
    </source>
</evidence>
<dbReference type="InterPro" id="IPR005864">
    <property type="entry name" value="ATP_synth_F0_bsu_bac"/>
</dbReference>
<dbReference type="InterPro" id="IPR028987">
    <property type="entry name" value="ATP_synth_B-like_membr_sf"/>
</dbReference>
<comment type="subcellular location">
    <subcellularLocation>
        <location evidence="1 14">Cell membrane</location>
        <topology evidence="1 14">Single-pass membrane protein</topology>
    </subcellularLocation>
</comment>
<evidence type="ECO:0000256" key="13">
    <source>
        <dbReference type="ARBA" id="ARBA00025830"/>
    </source>
</evidence>
<comment type="similarity">
    <text evidence="2 14 15">Belongs to the ATPase B chain family.</text>
</comment>
<evidence type="ECO:0000256" key="7">
    <source>
        <dbReference type="ARBA" id="ARBA00022781"/>
    </source>
</evidence>
<dbReference type="InterPro" id="IPR050059">
    <property type="entry name" value="ATP_synthase_B_chain"/>
</dbReference>
<keyword evidence="10 14" id="KW-0472">Membrane</keyword>
<dbReference type="GO" id="GO:0045259">
    <property type="term" value="C:proton-transporting ATP synthase complex"/>
    <property type="evidence" value="ECO:0007669"/>
    <property type="project" value="UniProtKB-KW"/>
</dbReference>
<keyword evidence="6 14" id="KW-0812">Transmembrane</keyword>
<proteinExistence type="inferred from homology"/>
<gene>
    <name evidence="14 17" type="primary">atpF</name>
    <name evidence="17" type="ORF">SAMEA4475696_00952</name>
</gene>
<evidence type="ECO:0000256" key="6">
    <source>
        <dbReference type="ARBA" id="ARBA00022692"/>
    </source>
</evidence>
<evidence type="ECO:0000256" key="5">
    <source>
        <dbReference type="ARBA" id="ARBA00022547"/>
    </source>
</evidence>
<keyword evidence="18" id="KW-1185">Reference proteome</keyword>
<dbReference type="Pfam" id="PF00430">
    <property type="entry name" value="ATP-synt_B"/>
    <property type="match status" value="1"/>
</dbReference>
<reference evidence="17 18" key="1">
    <citation type="submission" date="2017-06" db="EMBL/GenBank/DDBJ databases">
        <authorList>
            <consortium name="Pathogen Informatics"/>
        </authorList>
    </citation>
    <scope>NUCLEOTIDE SEQUENCE [LARGE SCALE GENOMIC DNA]</scope>
    <source>
        <strain evidence="17 18">NCTC13039</strain>
    </source>
</reference>
<dbReference type="SUPFAM" id="SSF81573">
    <property type="entry name" value="F1F0 ATP synthase subunit B, membrane domain"/>
    <property type="match status" value="1"/>
</dbReference>
<keyword evidence="3 14" id="KW-0813">Transport</keyword>
<organism evidence="17 18">
    <name type="scientific">Dermatophilus congolensis</name>
    <dbReference type="NCBI Taxonomy" id="1863"/>
    <lineage>
        <taxon>Bacteria</taxon>
        <taxon>Bacillati</taxon>
        <taxon>Actinomycetota</taxon>
        <taxon>Actinomycetes</taxon>
        <taxon>Micrococcales</taxon>
        <taxon>Dermatophilaceae</taxon>
        <taxon>Dermatophilus</taxon>
    </lineage>
</organism>
<evidence type="ECO:0000256" key="15">
    <source>
        <dbReference type="RuleBase" id="RU003848"/>
    </source>
</evidence>
<dbReference type="GO" id="GO:0046933">
    <property type="term" value="F:proton-transporting ATP synthase activity, rotational mechanism"/>
    <property type="evidence" value="ECO:0007669"/>
    <property type="project" value="UniProtKB-UniRule"/>
</dbReference>
<dbReference type="PANTHER" id="PTHR33445">
    <property type="entry name" value="ATP SYNTHASE SUBUNIT B', CHLOROPLASTIC"/>
    <property type="match status" value="1"/>
</dbReference>
<dbReference type="NCBIfam" id="TIGR01144">
    <property type="entry name" value="ATP_synt_b"/>
    <property type="match status" value="1"/>
</dbReference>
<name>A0A239VDG0_9MICO</name>
<dbReference type="Proteomes" id="UP000242637">
    <property type="component" value="Chromosome 1"/>
</dbReference>
<evidence type="ECO:0000313" key="17">
    <source>
        <dbReference type="EMBL" id="SNV20245.1"/>
    </source>
</evidence>
<protein>
    <recommendedName>
        <fullName evidence="14">ATP synthase subunit b</fullName>
    </recommendedName>
    <alternativeName>
        <fullName evidence="14">ATP synthase F(0) sector subunit b</fullName>
    </alternativeName>
    <alternativeName>
        <fullName evidence="14">ATPase subunit I</fullName>
    </alternativeName>
    <alternativeName>
        <fullName evidence="14">F-type ATPase subunit b</fullName>
        <shortName evidence="14">F-ATPase subunit b</shortName>
    </alternativeName>
</protein>
<dbReference type="EMBL" id="LT906453">
    <property type="protein sequence ID" value="SNV20245.1"/>
    <property type="molecule type" value="Genomic_DNA"/>
</dbReference>
<evidence type="ECO:0000256" key="11">
    <source>
        <dbReference type="ARBA" id="ARBA00023310"/>
    </source>
</evidence>
<dbReference type="GO" id="GO:0005886">
    <property type="term" value="C:plasma membrane"/>
    <property type="evidence" value="ECO:0007669"/>
    <property type="project" value="UniProtKB-SubCell"/>
</dbReference>
<evidence type="ECO:0000313" key="18">
    <source>
        <dbReference type="Proteomes" id="UP000242637"/>
    </source>
</evidence>
<dbReference type="AlphaFoldDB" id="A0A239VDG0"/>
<dbReference type="STRING" id="1121387.GCA_000429885_01135"/>
<feature type="transmembrane region" description="Helical" evidence="14">
    <location>
        <begin position="34"/>
        <end position="53"/>
    </location>
</feature>
<evidence type="ECO:0000256" key="14">
    <source>
        <dbReference type="HAMAP-Rule" id="MF_01398"/>
    </source>
</evidence>
<keyword evidence="5 14" id="KW-0138">CF(0)</keyword>
<dbReference type="CDD" id="cd06503">
    <property type="entry name" value="ATP-synt_Fo_b"/>
    <property type="match status" value="1"/>
</dbReference>
<keyword evidence="9 14" id="KW-0406">Ion transport</keyword>
<evidence type="ECO:0000256" key="1">
    <source>
        <dbReference type="ARBA" id="ARBA00004162"/>
    </source>
</evidence>
<evidence type="ECO:0000256" key="12">
    <source>
        <dbReference type="ARBA" id="ARBA00025198"/>
    </source>
</evidence>
<dbReference type="PANTHER" id="PTHR33445:SF1">
    <property type="entry name" value="ATP SYNTHASE SUBUNIT B"/>
    <property type="match status" value="1"/>
</dbReference>
<comment type="function">
    <text evidence="12 14">F(1)F(0) ATP synthase produces ATP from ADP in the presence of a proton or sodium gradient. F-type ATPases consist of two structural domains, F(1) containing the extramembraneous catalytic core and F(0) containing the membrane proton channel, linked together by a central stalk and a peripheral stalk. During catalysis, ATP synthesis in the catalytic domain of F(1) is coupled via a rotary mechanism of the central stalk subunits to proton translocation.</text>
</comment>
<dbReference type="Gene3D" id="1.20.5.620">
    <property type="entry name" value="F1F0 ATP synthase subunit B, membrane domain"/>
    <property type="match status" value="1"/>
</dbReference>
<keyword evidence="16" id="KW-0175">Coiled coil</keyword>
<keyword evidence="4 14" id="KW-1003">Cell membrane</keyword>
<keyword evidence="8 14" id="KW-1133">Transmembrane helix</keyword>
<evidence type="ECO:0000256" key="2">
    <source>
        <dbReference type="ARBA" id="ARBA00005513"/>
    </source>
</evidence>
<accession>A0A239VDG0</accession>
<sequence>MQNMSNLAAAVPAAAGGGGNHGLGMPILPHLGELIFGCVFFAVFLIFIIKYVVPKMETAYTQRVDAIQGDMSRAEKSLAEAEALKAEYQRMMEDARHEANQMRERGREEGAAIVAEMRAQASAEAERIIESARRQVEAERASAMAELKNDVGRISTDLAGRIVGESLQDDARRNGVIERFLQQLEDGTLQRETSTMDRAGR</sequence>
<dbReference type="KEGG" id="dco:SAMEA4475696_0952"/>
<keyword evidence="11 14" id="KW-0066">ATP synthesis</keyword>